<accession>A0A0A2LVN3</accession>
<dbReference type="STRING" id="1406840.Q763_04510"/>
<gene>
    <name evidence="1" type="ORF">Q763_04510</name>
</gene>
<reference evidence="1 2" key="1">
    <citation type="submission" date="2013-09" db="EMBL/GenBank/DDBJ databases">
        <authorList>
            <person name="Zeng Z."/>
            <person name="Chen C."/>
        </authorList>
    </citation>
    <scope>NUCLEOTIDE SEQUENCE [LARGE SCALE GENOMIC DNA]</scope>
    <source>
        <strain evidence="1 2">F44-8</strain>
    </source>
</reference>
<dbReference type="PROSITE" id="PS51257">
    <property type="entry name" value="PROKAR_LIPOPROTEIN"/>
    <property type="match status" value="1"/>
</dbReference>
<dbReference type="AlphaFoldDB" id="A0A0A2LVN3"/>
<evidence type="ECO:0000313" key="2">
    <source>
        <dbReference type="Proteomes" id="UP000030129"/>
    </source>
</evidence>
<keyword evidence="2" id="KW-1185">Reference proteome</keyword>
<name>A0A0A2LVN3_9FLAO</name>
<dbReference type="Proteomes" id="UP000030129">
    <property type="component" value="Unassembled WGS sequence"/>
</dbReference>
<evidence type="ECO:0000313" key="1">
    <source>
        <dbReference type="EMBL" id="KGO83278.1"/>
    </source>
</evidence>
<proteinExistence type="predicted"/>
<comment type="caution">
    <text evidence="1">The sequence shown here is derived from an EMBL/GenBank/DDBJ whole genome shotgun (WGS) entry which is preliminary data.</text>
</comment>
<organism evidence="1 2">
    <name type="scientific">Flavobacterium beibuense F44-8</name>
    <dbReference type="NCBI Taxonomy" id="1406840"/>
    <lineage>
        <taxon>Bacteria</taxon>
        <taxon>Pseudomonadati</taxon>
        <taxon>Bacteroidota</taxon>
        <taxon>Flavobacteriia</taxon>
        <taxon>Flavobacteriales</taxon>
        <taxon>Flavobacteriaceae</taxon>
        <taxon>Flavobacterium</taxon>
    </lineage>
</organism>
<dbReference type="RefSeq" id="WP_035131623.1">
    <property type="nucleotide sequence ID" value="NZ_JRLV01000004.1"/>
</dbReference>
<dbReference type="eggNOG" id="ENOG50320DW">
    <property type="taxonomic scope" value="Bacteria"/>
</dbReference>
<evidence type="ECO:0008006" key="3">
    <source>
        <dbReference type="Google" id="ProtNLM"/>
    </source>
</evidence>
<protein>
    <recommendedName>
        <fullName evidence="3">Deoxyuridine 5'-triphosphate nucleotidohydrolase</fullName>
    </recommendedName>
</protein>
<dbReference type="InterPro" id="IPR025634">
    <property type="entry name" value="DUF4292"/>
</dbReference>
<dbReference type="EMBL" id="JRLV01000004">
    <property type="protein sequence ID" value="KGO83278.1"/>
    <property type="molecule type" value="Genomic_DNA"/>
</dbReference>
<dbReference type="Pfam" id="PF14125">
    <property type="entry name" value="DUF4292"/>
    <property type="match status" value="1"/>
</dbReference>
<sequence length="258" mass="29595">MKKITAALLLITVLVSCKSKQGLVSEKNAEKEKSVKEIVKGHYENPLEFDNLQIRAGAHYEGGGDSYNFTLDIRVKKDEMIWVNATVMGFPVAKALITKDKVSYYVNTQKEYFEGDFRVLSDWLGTDLDYDKVQNIITGRAMDNLADGKYKASLEEGLYKLQGKEDNGVFKEFLFEAANLLLKKQVIEYKGYEPQKLTVNYPGFRKHEKSVMPTGVMVEAEKADKVYIEIEYKNVTFDNEDLRFTYKVPQGMDRIFIE</sequence>